<dbReference type="AlphaFoldDB" id="A6NPF1"/>
<evidence type="ECO:0000313" key="1">
    <source>
        <dbReference type="EMBL" id="EDN02032.1"/>
    </source>
</evidence>
<sequence length="53" mass="5980">MFVHIAHLITLFLSFFIHYSGSCSPSATPVVHFPLPPLSLFFKAARQNSPFFI</sequence>
<keyword evidence="2" id="KW-1185">Reference proteome</keyword>
<reference evidence="1 2" key="1">
    <citation type="submission" date="2007-04" db="EMBL/GenBank/DDBJ databases">
        <authorList>
            <person name="Fulton L."/>
            <person name="Clifton S."/>
            <person name="Fulton B."/>
            <person name="Xu J."/>
            <person name="Minx P."/>
            <person name="Pepin K.H."/>
            <person name="Johnson M."/>
            <person name="Thiruvilangam P."/>
            <person name="Bhonagiri V."/>
            <person name="Nash W.E."/>
            <person name="Mardis E.R."/>
            <person name="Wilson R.K."/>
        </authorList>
    </citation>
    <scope>NUCLEOTIDE SEQUENCE [LARGE SCALE GENOMIC DNA]</scope>
    <source>
        <strain evidence="1 2">ATCC 29799</strain>
    </source>
</reference>
<evidence type="ECO:0000313" key="2">
    <source>
        <dbReference type="Proteomes" id="UP000003639"/>
    </source>
</evidence>
<organism evidence="1 2">
    <name type="scientific">Pseudoflavonifractor capillosus ATCC 29799</name>
    <dbReference type="NCBI Taxonomy" id="411467"/>
    <lineage>
        <taxon>Bacteria</taxon>
        <taxon>Bacillati</taxon>
        <taxon>Bacillota</taxon>
        <taxon>Clostridia</taxon>
        <taxon>Eubacteriales</taxon>
        <taxon>Oscillospiraceae</taxon>
        <taxon>Pseudoflavonifractor</taxon>
    </lineage>
</organism>
<dbReference type="Proteomes" id="UP000003639">
    <property type="component" value="Unassembled WGS sequence"/>
</dbReference>
<protein>
    <submittedName>
        <fullName evidence="1">Uncharacterized protein</fullName>
    </submittedName>
</protein>
<dbReference type="STRING" id="411467.BACCAP_00065"/>
<comment type="caution">
    <text evidence="1">The sequence shown here is derived from an EMBL/GenBank/DDBJ whole genome shotgun (WGS) entry which is preliminary data.</text>
</comment>
<proteinExistence type="predicted"/>
<dbReference type="EMBL" id="AAXG02000001">
    <property type="protein sequence ID" value="EDN02032.1"/>
    <property type="molecule type" value="Genomic_DNA"/>
</dbReference>
<name>A6NPF1_9FIRM</name>
<gene>
    <name evidence="1" type="ORF">BACCAP_00065</name>
</gene>
<accession>A6NPF1</accession>
<reference evidence="1 2" key="2">
    <citation type="submission" date="2007-06" db="EMBL/GenBank/DDBJ databases">
        <title>Draft genome sequence of Pseudoflavonifractor capillosus ATCC 29799.</title>
        <authorList>
            <person name="Sudarsanam P."/>
            <person name="Ley R."/>
            <person name="Guruge J."/>
            <person name="Turnbaugh P.J."/>
            <person name="Mahowald M."/>
            <person name="Liep D."/>
            <person name="Gordon J."/>
        </authorList>
    </citation>
    <scope>NUCLEOTIDE SEQUENCE [LARGE SCALE GENOMIC DNA]</scope>
    <source>
        <strain evidence="1 2">ATCC 29799</strain>
    </source>
</reference>